<dbReference type="Gene3D" id="1.10.860.10">
    <property type="entry name" value="DNAb Helicase, Chain A"/>
    <property type="match status" value="1"/>
</dbReference>
<keyword evidence="15" id="KW-1185">Reference proteome</keyword>
<dbReference type="EC" id="5.6.2.3" evidence="11 12"/>
<dbReference type="InterPro" id="IPR016136">
    <property type="entry name" value="DNA_helicase_N/primase_C"/>
</dbReference>
<keyword evidence="7 12" id="KW-0067">ATP-binding</keyword>
<dbReference type="InterPro" id="IPR007692">
    <property type="entry name" value="DNA_helicase_DnaB"/>
</dbReference>
<dbReference type="Gene3D" id="3.40.50.300">
    <property type="entry name" value="P-loop containing nucleotide triphosphate hydrolases"/>
    <property type="match status" value="1"/>
</dbReference>
<evidence type="ECO:0000256" key="6">
    <source>
        <dbReference type="ARBA" id="ARBA00022806"/>
    </source>
</evidence>
<dbReference type="RefSeq" id="WP_205498257.1">
    <property type="nucleotide sequence ID" value="NZ_CP148066.1"/>
</dbReference>
<organism evidence="14 15">
    <name type="scientific">[Mycoplasma] gypis</name>
    <dbReference type="NCBI Taxonomy" id="92404"/>
    <lineage>
        <taxon>Bacteria</taxon>
        <taxon>Bacillati</taxon>
        <taxon>Mycoplasmatota</taxon>
        <taxon>Mycoplasmoidales</taxon>
        <taxon>Metamycoplasmataceae</taxon>
        <taxon>Metamycoplasma</taxon>
    </lineage>
</organism>
<keyword evidence="4 12" id="KW-0547">Nucleotide-binding</keyword>
<comment type="catalytic activity">
    <reaction evidence="10 12">
        <text>ATP + H2O = ADP + phosphate + H(+)</text>
        <dbReference type="Rhea" id="RHEA:13065"/>
        <dbReference type="ChEBI" id="CHEBI:15377"/>
        <dbReference type="ChEBI" id="CHEBI:15378"/>
        <dbReference type="ChEBI" id="CHEBI:30616"/>
        <dbReference type="ChEBI" id="CHEBI:43474"/>
        <dbReference type="ChEBI" id="CHEBI:456216"/>
        <dbReference type="EC" id="5.6.2.3"/>
    </reaction>
</comment>
<keyword evidence="2 12" id="KW-0639">Primosome</keyword>
<dbReference type="NCBIfam" id="TIGR00665">
    <property type="entry name" value="DnaB"/>
    <property type="match status" value="1"/>
</dbReference>
<evidence type="ECO:0000256" key="4">
    <source>
        <dbReference type="ARBA" id="ARBA00022741"/>
    </source>
</evidence>
<dbReference type="GO" id="GO:0003678">
    <property type="term" value="F:DNA helicase activity"/>
    <property type="evidence" value="ECO:0007669"/>
    <property type="project" value="UniProtKB-EC"/>
</dbReference>
<dbReference type="GO" id="GO:0016787">
    <property type="term" value="F:hydrolase activity"/>
    <property type="evidence" value="ECO:0007669"/>
    <property type="project" value="UniProtKB-KW"/>
</dbReference>
<comment type="similarity">
    <text evidence="1 12">Belongs to the helicase family. DnaB subfamily.</text>
</comment>
<keyword evidence="9" id="KW-0413">Isomerase</keyword>
<dbReference type="InterPro" id="IPR007693">
    <property type="entry name" value="DNA_helicase_DnaB-like_N"/>
</dbReference>
<dbReference type="EMBL" id="CP148066">
    <property type="protein sequence ID" value="WXL28211.1"/>
    <property type="molecule type" value="Genomic_DNA"/>
</dbReference>
<reference evidence="14" key="1">
    <citation type="submission" date="2024-03" db="EMBL/GenBank/DDBJ databases">
        <title>Complete genome sequence of Mycoplasma gypis type strain B1/T1.</title>
        <authorList>
            <person name="Spergser J."/>
        </authorList>
    </citation>
    <scope>NUCLEOTIDE SEQUENCE [LARGE SCALE GENOMIC DNA]</scope>
    <source>
        <strain evidence="14">B1/T1</strain>
    </source>
</reference>
<name>A0ABZ2RQ22_9BACT</name>
<dbReference type="InterPro" id="IPR027417">
    <property type="entry name" value="P-loop_NTPase"/>
</dbReference>
<evidence type="ECO:0000256" key="5">
    <source>
        <dbReference type="ARBA" id="ARBA00022801"/>
    </source>
</evidence>
<evidence type="ECO:0000256" key="11">
    <source>
        <dbReference type="NCBIfam" id="TIGR00665"/>
    </source>
</evidence>
<protein>
    <recommendedName>
        <fullName evidence="11 12">Replicative DNA helicase</fullName>
        <ecNumber evidence="11 12">5.6.2.3</ecNumber>
    </recommendedName>
</protein>
<evidence type="ECO:0000259" key="13">
    <source>
        <dbReference type="PROSITE" id="PS51199"/>
    </source>
</evidence>
<dbReference type="CDD" id="cd00984">
    <property type="entry name" value="DnaB_C"/>
    <property type="match status" value="1"/>
</dbReference>
<proteinExistence type="inferred from homology"/>
<evidence type="ECO:0000313" key="14">
    <source>
        <dbReference type="EMBL" id="WXL28211.1"/>
    </source>
</evidence>
<dbReference type="InterPro" id="IPR036185">
    <property type="entry name" value="DNA_heli_DnaB-like_N_sf"/>
</dbReference>
<evidence type="ECO:0000313" key="15">
    <source>
        <dbReference type="Proteomes" id="UP001460679"/>
    </source>
</evidence>
<dbReference type="Pfam" id="PF03796">
    <property type="entry name" value="DnaB_C"/>
    <property type="match status" value="1"/>
</dbReference>
<dbReference type="PANTHER" id="PTHR30153:SF2">
    <property type="entry name" value="REPLICATIVE DNA HELICASE"/>
    <property type="match status" value="1"/>
</dbReference>
<evidence type="ECO:0000256" key="1">
    <source>
        <dbReference type="ARBA" id="ARBA00008428"/>
    </source>
</evidence>
<dbReference type="SUPFAM" id="SSF48024">
    <property type="entry name" value="N-terminal domain of DnaB helicase"/>
    <property type="match status" value="1"/>
</dbReference>
<evidence type="ECO:0000256" key="2">
    <source>
        <dbReference type="ARBA" id="ARBA00022515"/>
    </source>
</evidence>
<accession>A0ABZ2RQ22</accession>
<keyword evidence="5 12" id="KW-0378">Hydrolase</keyword>
<evidence type="ECO:0000256" key="8">
    <source>
        <dbReference type="ARBA" id="ARBA00023125"/>
    </source>
</evidence>
<keyword evidence="3 12" id="KW-0235">DNA replication</keyword>
<evidence type="ECO:0000256" key="3">
    <source>
        <dbReference type="ARBA" id="ARBA00022705"/>
    </source>
</evidence>
<dbReference type="PROSITE" id="PS51199">
    <property type="entry name" value="SF4_HELICASE"/>
    <property type="match status" value="1"/>
</dbReference>
<keyword evidence="6 12" id="KW-0347">Helicase</keyword>
<dbReference type="InterPro" id="IPR003593">
    <property type="entry name" value="AAA+_ATPase"/>
</dbReference>
<evidence type="ECO:0000256" key="10">
    <source>
        <dbReference type="ARBA" id="ARBA00048954"/>
    </source>
</evidence>
<sequence length="472" mass="53367">MDFSENEIKSIIANEIPLMGILIDDPNLYNEIADSLTEDIFYFEANQIIFRAIEELSQMHTKMDTAFLIDYLVKKKIVDKLHVLNKSGLEYLYFLLESHGFSSEIHSYLAVLIDFAKKKRLMKVISETSLDMQSSKDISSIISELQIKLINIDISDTKTQYETAKDVAQEALKTIHQRQGNQIQAGLSFGYETLDQLTLGYNPGDLIILAARPSMGKTAFALNVAANVARNKKTVLFFSLEMTNKQVLERVIGFESKVKLSKIKSGAIEPHEWEELNIAVDGISNWEMFLNDKSSLNISDLLVLCRRFAQNHKVDLVIIDYLQLISDSKTSSDNRQLEISKISRSLKQLARELGCPVLALSQLSRRVEMREDKQPMLSDLRESGAIEQDADSVLFLYRPDYYAKKVDTSEGGGDYNPAPVQNFASNTPNFEISKTHVIVAKNRNGATGSVELLFLRDINAFSEIPENNRPKF</sequence>
<dbReference type="PANTHER" id="PTHR30153">
    <property type="entry name" value="REPLICATIVE DNA HELICASE DNAB"/>
    <property type="match status" value="1"/>
</dbReference>
<dbReference type="SMART" id="SM00382">
    <property type="entry name" value="AAA"/>
    <property type="match status" value="1"/>
</dbReference>
<evidence type="ECO:0000256" key="7">
    <source>
        <dbReference type="ARBA" id="ARBA00022840"/>
    </source>
</evidence>
<dbReference type="Proteomes" id="UP001460679">
    <property type="component" value="Chromosome"/>
</dbReference>
<dbReference type="Pfam" id="PF00772">
    <property type="entry name" value="DnaB"/>
    <property type="match status" value="1"/>
</dbReference>
<evidence type="ECO:0000256" key="9">
    <source>
        <dbReference type="ARBA" id="ARBA00023235"/>
    </source>
</evidence>
<evidence type="ECO:0000256" key="12">
    <source>
        <dbReference type="RuleBase" id="RU362085"/>
    </source>
</evidence>
<gene>
    <name evidence="14" type="primary">dnaB</name>
    <name evidence="14" type="ORF">WG616_02460</name>
</gene>
<comment type="function">
    <text evidence="12">The main replicative DNA helicase, it participates in initiation and elongation during chromosome replication. Travels ahead of the DNA replisome, separating dsDNA into templates for DNA synthesis. A processive ATP-dependent 5'-3' DNA helicase it has DNA-dependent ATPase activity.</text>
</comment>
<dbReference type="InterPro" id="IPR007694">
    <property type="entry name" value="DNA_helicase_DnaB-like_C"/>
</dbReference>
<feature type="domain" description="SF4 helicase" evidence="13">
    <location>
        <begin position="180"/>
        <end position="468"/>
    </location>
</feature>
<dbReference type="SUPFAM" id="SSF52540">
    <property type="entry name" value="P-loop containing nucleoside triphosphate hydrolases"/>
    <property type="match status" value="1"/>
</dbReference>
<keyword evidence="8 12" id="KW-0238">DNA-binding</keyword>